<dbReference type="Proteomes" id="UP001341840">
    <property type="component" value="Unassembled WGS sequence"/>
</dbReference>
<keyword evidence="2" id="KW-0472">Membrane</keyword>
<sequence length="185" mass="20674">MLRSNPQRLSKGLRKGAEIQGLGQEGVPSVTNPTAWPRVIAEKGLLWSSPPPPSSPSPLAPPPPHHHHNRNTTTTQPKEEEKPPVTEDGVIVRAVRSVRRRRSGGGGGDRTNKKRHDIDDFFFHSIMFVLPSPSFFLLYAFSAPSMSFCKEEEEDSPSTPFYAILPRSAIVVMTIRAMTTYSWWQ</sequence>
<evidence type="ECO:0000313" key="3">
    <source>
        <dbReference type="EMBL" id="MED6225021.1"/>
    </source>
</evidence>
<accession>A0ABU6ZSQ1</accession>
<dbReference type="EMBL" id="JASCZI010273553">
    <property type="protein sequence ID" value="MED6225021.1"/>
    <property type="molecule type" value="Genomic_DNA"/>
</dbReference>
<name>A0ABU6ZSQ1_9FABA</name>
<evidence type="ECO:0000256" key="1">
    <source>
        <dbReference type="SAM" id="MobiDB-lite"/>
    </source>
</evidence>
<feature type="transmembrane region" description="Helical" evidence="2">
    <location>
        <begin position="121"/>
        <end position="141"/>
    </location>
</feature>
<keyword evidence="2" id="KW-1133">Transmembrane helix</keyword>
<protein>
    <submittedName>
        <fullName evidence="3">Uncharacterized protein</fullName>
    </submittedName>
</protein>
<feature type="region of interest" description="Disordered" evidence="1">
    <location>
        <begin position="1"/>
        <end position="91"/>
    </location>
</feature>
<keyword evidence="4" id="KW-1185">Reference proteome</keyword>
<evidence type="ECO:0000313" key="4">
    <source>
        <dbReference type="Proteomes" id="UP001341840"/>
    </source>
</evidence>
<comment type="caution">
    <text evidence="3">The sequence shown here is derived from an EMBL/GenBank/DDBJ whole genome shotgun (WGS) entry which is preliminary data.</text>
</comment>
<keyword evidence="2" id="KW-0812">Transmembrane</keyword>
<gene>
    <name evidence="3" type="ORF">PIB30_089735</name>
</gene>
<evidence type="ECO:0000256" key="2">
    <source>
        <dbReference type="SAM" id="Phobius"/>
    </source>
</evidence>
<reference evidence="3 4" key="1">
    <citation type="journal article" date="2023" name="Plants (Basel)">
        <title>Bridging the Gap: Combining Genomics and Transcriptomics Approaches to Understand Stylosanthes scabra, an Orphan Legume from the Brazilian Caatinga.</title>
        <authorList>
            <person name="Ferreira-Neto J.R.C."/>
            <person name="da Silva M.D."/>
            <person name="Binneck E."/>
            <person name="de Melo N.F."/>
            <person name="da Silva R.H."/>
            <person name="de Melo A.L.T.M."/>
            <person name="Pandolfi V."/>
            <person name="Bustamante F.O."/>
            <person name="Brasileiro-Vidal A.C."/>
            <person name="Benko-Iseppon A.M."/>
        </authorList>
    </citation>
    <scope>NUCLEOTIDE SEQUENCE [LARGE SCALE GENOMIC DNA]</scope>
    <source>
        <tissue evidence="3">Leaves</tissue>
    </source>
</reference>
<proteinExistence type="predicted"/>
<organism evidence="3 4">
    <name type="scientific">Stylosanthes scabra</name>
    <dbReference type="NCBI Taxonomy" id="79078"/>
    <lineage>
        <taxon>Eukaryota</taxon>
        <taxon>Viridiplantae</taxon>
        <taxon>Streptophyta</taxon>
        <taxon>Embryophyta</taxon>
        <taxon>Tracheophyta</taxon>
        <taxon>Spermatophyta</taxon>
        <taxon>Magnoliopsida</taxon>
        <taxon>eudicotyledons</taxon>
        <taxon>Gunneridae</taxon>
        <taxon>Pentapetalae</taxon>
        <taxon>rosids</taxon>
        <taxon>fabids</taxon>
        <taxon>Fabales</taxon>
        <taxon>Fabaceae</taxon>
        <taxon>Papilionoideae</taxon>
        <taxon>50 kb inversion clade</taxon>
        <taxon>dalbergioids sensu lato</taxon>
        <taxon>Dalbergieae</taxon>
        <taxon>Pterocarpus clade</taxon>
        <taxon>Stylosanthes</taxon>
    </lineage>
</organism>
<feature type="compositionally biased region" description="Pro residues" evidence="1">
    <location>
        <begin position="49"/>
        <end position="63"/>
    </location>
</feature>